<sequence>MGYYKTAQICENGHVISSNYSASSNLHQDYCDKCGAKTITECPDCHAKIHGRYQSDGILTLYNEEMPTPSFCYNCGTPYPWTKSALEATQELLALESDLSPDELEYLNSNMSSILVDTPKTKVVATKFKIALGKVGSVTASAIRDIIVDIASESAKKIIFPQ</sequence>
<proteinExistence type="predicted"/>
<reference evidence="1" key="1">
    <citation type="journal article" date="2021" name="Proc. Natl. Acad. Sci. U.S.A.">
        <title>A Catalog of Tens of Thousands of Viruses from Human Metagenomes Reveals Hidden Associations with Chronic Diseases.</title>
        <authorList>
            <person name="Tisza M.J."/>
            <person name="Buck C.B."/>
        </authorList>
    </citation>
    <scope>NUCLEOTIDE SEQUENCE</scope>
    <source>
        <strain evidence="1">Ct3gT1</strain>
    </source>
</reference>
<dbReference type="InterPro" id="IPR016891">
    <property type="entry name" value="DUF2321"/>
</dbReference>
<accession>A0A8S5UJC2</accession>
<evidence type="ECO:0000313" key="1">
    <source>
        <dbReference type="EMBL" id="DAF94584.1"/>
    </source>
</evidence>
<dbReference type="PIRSF" id="PIRSF028570">
    <property type="entry name" value="UCP028570"/>
    <property type="match status" value="1"/>
</dbReference>
<dbReference type="Pfam" id="PF10083">
    <property type="entry name" value="DUF2321"/>
    <property type="match status" value="1"/>
</dbReference>
<dbReference type="EMBL" id="BK016094">
    <property type="protein sequence ID" value="DAF94584.1"/>
    <property type="molecule type" value="Genomic_DNA"/>
</dbReference>
<name>A0A8S5UJC2_9CAUD</name>
<protein>
    <submittedName>
        <fullName evidence="1">Putative cytoplasmic protein</fullName>
    </submittedName>
</protein>
<organism evidence="1">
    <name type="scientific">Siphoviridae sp. ct3gT1</name>
    <dbReference type="NCBI Taxonomy" id="2825323"/>
    <lineage>
        <taxon>Viruses</taxon>
        <taxon>Duplodnaviria</taxon>
        <taxon>Heunggongvirae</taxon>
        <taxon>Uroviricota</taxon>
        <taxon>Caudoviricetes</taxon>
    </lineage>
</organism>